<evidence type="ECO:0000313" key="3">
    <source>
        <dbReference type="EMBL" id="USR90762.1"/>
    </source>
</evidence>
<protein>
    <submittedName>
        <fullName evidence="3">DUF5132 domain-containing protein</fullName>
    </submittedName>
</protein>
<feature type="compositionally biased region" description="Low complexity" evidence="1">
    <location>
        <begin position="85"/>
        <end position="103"/>
    </location>
</feature>
<name>A0ABY5ANG9_9CYAN</name>
<proteinExistence type="predicted"/>
<keyword evidence="2" id="KW-0812">Transmembrane</keyword>
<keyword evidence="4" id="KW-1185">Reference proteome</keyword>
<organism evidence="3 4">
    <name type="scientific">Phormidium yuhuli AB48</name>
    <dbReference type="NCBI Taxonomy" id="2940671"/>
    <lineage>
        <taxon>Bacteria</taxon>
        <taxon>Bacillati</taxon>
        <taxon>Cyanobacteriota</taxon>
        <taxon>Cyanophyceae</taxon>
        <taxon>Oscillatoriophycideae</taxon>
        <taxon>Oscillatoriales</taxon>
        <taxon>Oscillatoriaceae</taxon>
        <taxon>Phormidium</taxon>
        <taxon>Phormidium yuhuli</taxon>
    </lineage>
</organism>
<feature type="region of interest" description="Disordered" evidence="1">
    <location>
        <begin position="83"/>
        <end position="111"/>
    </location>
</feature>
<dbReference type="Pfam" id="PF17195">
    <property type="entry name" value="DUF5132"/>
    <property type="match status" value="1"/>
</dbReference>
<accession>A0ABY5ANG9</accession>
<evidence type="ECO:0000256" key="1">
    <source>
        <dbReference type="SAM" id="MobiDB-lite"/>
    </source>
</evidence>
<gene>
    <name evidence="3" type="ORF">NEA10_18380</name>
</gene>
<evidence type="ECO:0000256" key="2">
    <source>
        <dbReference type="SAM" id="Phobius"/>
    </source>
</evidence>
<sequence>MQGHQDPIGLRQRVAQLAADPNAKAIAIGAAAVVITPMVLPYAKPLLRGTLKSSVILFEKTRGAIAEAGELLADIAAEARAEVHGTSPAALSPSPSGSDSGASNHEGAEPA</sequence>
<reference evidence="3" key="1">
    <citation type="submission" date="2022-06" db="EMBL/GenBank/DDBJ databases">
        <title>Genome sequence of Phormidium yuhuli AB48 isolated from an industrial photobioreactor environment.</title>
        <authorList>
            <person name="Qiu Y."/>
            <person name="Noonan A.J.C."/>
            <person name="Dofher K."/>
            <person name="Koch M."/>
            <person name="Kieft B."/>
            <person name="Lin X."/>
            <person name="Ziels R.M."/>
            <person name="Hallam S.J."/>
        </authorList>
    </citation>
    <scope>NUCLEOTIDE SEQUENCE</scope>
    <source>
        <strain evidence="3">AB48</strain>
    </source>
</reference>
<evidence type="ECO:0000313" key="4">
    <source>
        <dbReference type="Proteomes" id="UP001056708"/>
    </source>
</evidence>
<keyword evidence="2" id="KW-1133">Transmembrane helix</keyword>
<feature type="transmembrane region" description="Helical" evidence="2">
    <location>
        <begin position="25"/>
        <end position="43"/>
    </location>
</feature>
<keyword evidence="2" id="KW-0472">Membrane</keyword>
<dbReference type="InterPro" id="IPR033456">
    <property type="entry name" value="DUF5132"/>
</dbReference>
<dbReference type="RefSeq" id="WP_252662786.1">
    <property type="nucleotide sequence ID" value="NZ_CP098611.1"/>
</dbReference>
<dbReference type="Proteomes" id="UP001056708">
    <property type="component" value="Chromosome"/>
</dbReference>
<dbReference type="EMBL" id="CP098611">
    <property type="protein sequence ID" value="USR90762.1"/>
    <property type="molecule type" value="Genomic_DNA"/>
</dbReference>